<dbReference type="InterPro" id="IPR045379">
    <property type="entry name" value="Crinkler_N"/>
</dbReference>
<evidence type="ECO:0000256" key="2">
    <source>
        <dbReference type="ARBA" id="ARBA00004613"/>
    </source>
</evidence>
<dbReference type="InterPro" id="IPR052980">
    <property type="entry name" value="Crinkler_effector"/>
</dbReference>
<keyword evidence="3" id="KW-0964">Secreted</keyword>
<dbReference type="SUPFAM" id="SSF52540">
    <property type="entry name" value="P-loop containing nucleoside triphosphate hydrolases"/>
    <property type="match status" value="1"/>
</dbReference>
<comment type="subcellular location">
    <subcellularLocation>
        <location evidence="1">Host cell</location>
    </subcellularLocation>
    <subcellularLocation>
        <location evidence="2">Secreted</location>
    </subcellularLocation>
</comment>
<dbReference type="GO" id="GO:0005576">
    <property type="term" value="C:extracellular region"/>
    <property type="evidence" value="ECO:0007669"/>
    <property type="project" value="UniProtKB-SubCell"/>
</dbReference>
<feature type="region of interest" description="Disordered" evidence="4">
    <location>
        <begin position="1"/>
        <end position="36"/>
    </location>
</feature>
<dbReference type="Proteomes" id="UP000054166">
    <property type="component" value="Unassembled WGS sequence"/>
</dbReference>
<dbReference type="OrthoDB" id="2340858at2759"/>
<evidence type="ECO:0000256" key="3">
    <source>
        <dbReference type="ARBA" id="ARBA00022525"/>
    </source>
</evidence>
<dbReference type="EMBL" id="KN832996">
    <property type="protein sequence ID" value="KIM81971.1"/>
    <property type="molecule type" value="Genomic_DNA"/>
</dbReference>
<dbReference type="InterPro" id="IPR027417">
    <property type="entry name" value="P-loop_NTPase"/>
</dbReference>
<dbReference type="GO" id="GO:0043657">
    <property type="term" value="C:host cell"/>
    <property type="evidence" value="ECO:0007669"/>
    <property type="project" value="UniProtKB-SubCell"/>
</dbReference>
<sequence length="752" mass="84402">MFDSIKAKGKRTETNPIPNPIGTSGSEPTTSTPVPAMADDTRRVLWCIIKGDSTPFRIAVPGNATIDEVKDLVWEKRKNGLQKIDAADIVLSKLEEAESADPQDTLRQRVESREVVKLKDPWATVLDEFPTEPAARSIHIIVSVDTLKRDHSPSLSWDSKRLRIDDHLQHAWLFDLHSKIWDCKDLKQKLFYRLEITAAHYVELQKRLDDIYPNRGSEDYRNGNVLSIKLDILRSFAPPPESLIQVTSTGGDDEQIEVDGMDDELRALFPATVTYMDLSSLKLKKPPPRIPLPLLIRQEYGIITNMLNELPEGNAGSVIISGQPGTGKTAFLHLQIIRSMLEGVPFLYQTIQGDIFHVADSITLIKSWSSEEPIVAFVDADTASYAPKDILIDPLIQIVLTSSPKGSKQQWIKQYGRLVRMCATDLWSPGELFLTGLFLDPQDLTYARLKESVSYFGYNPRQCFQASFSVSNLIQLIQTLEEAVRSISPILDISTIFSEIYSSSGLSHSIFQLFPEDDRRLLGGARVEAVSKWALDLLLKKYESSQSDAAFNFYQYIKGIRSAAALRGNIMERQVLNYFDTLEGPQSFEIRSLADSTISNWTYPRATRATFESSSFTSLLSSAVSSRYALHLVPRDPDFPAINSVLYDPSSPVLTGIQVTIRDEHPVAVSGLKRIQSWLKQDSPLARLRPSISANHWRLVFVVPEAAAASFEQQSMKGDTSGNEWARKVDQYVLGLREDILWRRTATTGHSL</sequence>
<dbReference type="Pfam" id="PF20147">
    <property type="entry name" value="Crinkler"/>
    <property type="match status" value="1"/>
</dbReference>
<reference evidence="6 7" key="1">
    <citation type="submission" date="2014-04" db="EMBL/GenBank/DDBJ databases">
        <authorList>
            <consortium name="DOE Joint Genome Institute"/>
            <person name="Kuo A."/>
            <person name="Tarkka M."/>
            <person name="Buscot F."/>
            <person name="Kohler A."/>
            <person name="Nagy L.G."/>
            <person name="Floudas D."/>
            <person name="Copeland A."/>
            <person name="Barry K.W."/>
            <person name="Cichocki N."/>
            <person name="Veneault-Fourrey C."/>
            <person name="LaButti K."/>
            <person name="Lindquist E.A."/>
            <person name="Lipzen A."/>
            <person name="Lundell T."/>
            <person name="Morin E."/>
            <person name="Murat C."/>
            <person name="Sun H."/>
            <person name="Tunlid A."/>
            <person name="Henrissat B."/>
            <person name="Grigoriev I.V."/>
            <person name="Hibbett D.S."/>
            <person name="Martin F."/>
            <person name="Nordberg H.P."/>
            <person name="Cantor M.N."/>
            <person name="Hua S.X."/>
        </authorList>
    </citation>
    <scope>NUCLEOTIDE SEQUENCE [LARGE SCALE GENOMIC DNA]</scope>
    <source>
        <strain evidence="6 7">F 1598</strain>
    </source>
</reference>
<dbReference type="AlphaFoldDB" id="A0A0C3FS42"/>
<evidence type="ECO:0000259" key="5">
    <source>
        <dbReference type="Pfam" id="PF20147"/>
    </source>
</evidence>
<feature type="compositionally biased region" description="Low complexity" evidence="4">
    <location>
        <begin position="20"/>
        <end position="35"/>
    </location>
</feature>
<dbReference type="InParanoid" id="A0A0C3FS42"/>
<gene>
    <name evidence="6" type="ORF">PILCRDRAFT_820856</name>
</gene>
<dbReference type="PANTHER" id="PTHR33129:SF1">
    <property type="entry name" value="ATP-BINDING PROTEIN"/>
    <property type="match status" value="1"/>
</dbReference>
<protein>
    <recommendedName>
        <fullName evidence="5">Crinkler effector protein N-terminal domain-containing protein</fullName>
    </recommendedName>
</protein>
<organism evidence="6 7">
    <name type="scientific">Piloderma croceum (strain F 1598)</name>
    <dbReference type="NCBI Taxonomy" id="765440"/>
    <lineage>
        <taxon>Eukaryota</taxon>
        <taxon>Fungi</taxon>
        <taxon>Dikarya</taxon>
        <taxon>Basidiomycota</taxon>
        <taxon>Agaricomycotina</taxon>
        <taxon>Agaricomycetes</taxon>
        <taxon>Agaricomycetidae</taxon>
        <taxon>Atheliales</taxon>
        <taxon>Atheliaceae</taxon>
        <taxon>Piloderma</taxon>
    </lineage>
</organism>
<name>A0A0C3FS42_PILCF</name>
<evidence type="ECO:0000313" key="6">
    <source>
        <dbReference type="EMBL" id="KIM81971.1"/>
    </source>
</evidence>
<accession>A0A0C3FS42</accession>
<reference evidence="7" key="2">
    <citation type="submission" date="2015-01" db="EMBL/GenBank/DDBJ databases">
        <title>Evolutionary Origins and Diversification of the Mycorrhizal Mutualists.</title>
        <authorList>
            <consortium name="DOE Joint Genome Institute"/>
            <consortium name="Mycorrhizal Genomics Consortium"/>
            <person name="Kohler A."/>
            <person name="Kuo A."/>
            <person name="Nagy L.G."/>
            <person name="Floudas D."/>
            <person name="Copeland A."/>
            <person name="Barry K.W."/>
            <person name="Cichocki N."/>
            <person name="Veneault-Fourrey C."/>
            <person name="LaButti K."/>
            <person name="Lindquist E.A."/>
            <person name="Lipzen A."/>
            <person name="Lundell T."/>
            <person name="Morin E."/>
            <person name="Murat C."/>
            <person name="Riley R."/>
            <person name="Ohm R."/>
            <person name="Sun H."/>
            <person name="Tunlid A."/>
            <person name="Henrissat B."/>
            <person name="Grigoriev I.V."/>
            <person name="Hibbett D.S."/>
            <person name="Martin F."/>
        </authorList>
    </citation>
    <scope>NUCLEOTIDE SEQUENCE [LARGE SCALE GENOMIC DNA]</scope>
    <source>
        <strain evidence="7">F 1598</strain>
    </source>
</reference>
<dbReference type="HOGENOM" id="CLU_016500_0_0_1"/>
<dbReference type="PANTHER" id="PTHR33129">
    <property type="entry name" value="PROTEIN KINASE DOMAIN-CONTAINING PROTEIN-RELATED"/>
    <property type="match status" value="1"/>
</dbReference>
<keyword evidence="7" id="KW-1185">Reference proteome</keyword>
<evidence type="ECO:0000256" key="1">
    <source>
        <dbReference type="ARBA" id="ARBA00004340"/>
    </source>
</evidence>
<feature type="domain" description="Crinkler effector protein N-terminal" evidence="5">
    <location>
        <begin position="45"/>
        <end position="142"/>
    </location>
</feature>
<proteinExistence type="predicted"/>
<evidence type="ECO:0000256" key="4">
    <source>
        <dbReference type="SAM" id="MobiDB-lite"/>
    </source>
</evidence>
<evidence type="ECO:0000313" key="7">
    <source>
        <dbReference type="Proteomes" id="UP000054166"/>
    </source>
</evidence>